<evidence type="ECO:0000313" key="2">
    <source>
        <dbReference type="EMBL" id="GAQ05644.1"/>
    </source>
</evidence>
<keyword evidence="6" id="KW-1185">Reference proteome</keyword>
<evidence type="ECO:0000313" key="4">
    <source>
        <dbReference type="EMBL" id="KAF4208925.1"/>
    </source>
</evidence>
<reference evidence="4" key="2">
    <citation type="journal article" date="2020" name="bioRxiv">
        <title>Genomic and phenotypic heterogeneity of clinical isolates of the human pathogens Aspergillus fumigatus, Aspergillus lentulus and Aspergillus fumigatiaffinis.</title>
        <authorList>
            <person name="dos Santos R.A.C."/>
            <person name="Steenwyk J.L."/>
            <person name="Rivero-Menendez O."/>
            <person name="Mead M.E."/>
            <person name="Silva L.P."/>
            <person name="Bastos R.W."/>
            <person name="Alastruey-Izquierdo A."/>
            <person name="Goldman G.H."/>
            <person name="Rokas A."/>
        </authorList>
    </citation>
    <scope>NUCLEOTIDE SEQUENCE</scope>
    <source>
        <strain evidence="4">CNM-CM8927</strain>
    </source>
</reference>
<evidence type="ECO:0000313" key="6">
    <source>
        <dbReference type="Proteomes" id="UP000465220"/>
    </source>
</evidence>
<dbReference type="InterPro" id="IPR024500">
    <property type="entry name" value="DUF3074"/>
</dbReference>
<reference evidence="2 5" key="1">
    <citation type="submission" date="2015-11" db="EMBL/GenBank/DDBJ databases">
        <title>Aspergillus lentulus strain IFM 54703T.</title>
        <authorList>
            <person name="Kusuya Y."/>
            <person name="Sakai K."/>
            <person name="Kamei K."/>
            <person name="Takahashi H."/>
            <person name="Yaguchi T."/>
        </authorList>
    </citation>
    <scope>NUCLEOTIDE SEQUENCE [LARGE SCALE GENOMIC DNA]</scope>
    <source>
        <strain evidence="2 5">IFM 54703</strain>
    </source>
</reference>
<sequence length="322" mass="35208">MESSNLKSTVSTPLIRLSPHPFSSLPAHPSLSASPSSSRPSLRVFLETALSEAHTLLTDTIPNTFKADPKPRSSPPATAKVRLLKRTIRNSKGSVRGEEEFWACRKSVHQDAAVAGSASWDEFYRRLRENHSENEMAYTPSVTSVERFLEWPTQGEIEGGWRQVGMHVNIITHTFHPTALIDPRTFISLVISADLPNFDRQGFMTVQIPLAAKPTDAIPPEIREKVASAAPRNAVFASYASVEQVVPVSTPAVTSNPGARGRTGDTNQLEWTMATTSDAGGAIPRWIQRSWTMGGVPKAIVADVGYFMSWTGQQRSNISDSA</sequence>
<dbReference type="Proteomes" id="UP000465220">
    <property type="component" value="Unassembled WGS sequence"/>
</dbReference>
<dbReference type="EMBL" id="JAAAPU010000006">
    <property type="protein sequence ID" value="KAF4208925.1"/>
    <property type="molecule type" value="Genomic_DNA"/>
</dbReference>
<dbReference type="Proteomes" id="UP000649114">
    <property type="component" value="Unassembled WGS sequence"/>
</dbReference>
<dbReference type="Proteomes" id="UP000051487">
    <property type="component" value="Unassembled WGS sequence"/>
</dbReference>
<dbReference type="AlphaFoldDB" id="A0AAN4T988"/>
<name>A0AAN4T988_ASPLE</name>
<gene>
    <name evidence="2" type="ORF">ALT_2965</name>
    <name evidence="4" type="ORF">CNMCM8927_008148</name>
    <name evidence="3" type="ORF">IFM60648_10424</name>
</gene>
<dbReference type="EMBL" id="BLKI01000151">
    <property type="protein sequence ID" value="GFF94491.1"/>
    <property type="molecule type" value="Genomic_DNA"/>
</dbReference>
<evidence type="ECO:0000259" key="1">
    <source>
        <dbReference type="Pfam" id="PF11274"/>
    </source>
</evidence>
<evidence type="ECO:0000313" key="3">
    <source>
        <dbReference type="EMBL" id="GFF94491.1"/>
    </source>
</evidence>
<reference evidence="3 6" key="3">
    <citation type="submission" date="2020-01" db="EMBL/GenBank/DDBJ databases">
        <title>Draft genome sequence of Aspergillus lentulus IFM 60648.</title>
        <authorList>
            <person name="Takahashi H."/>
            <person name="Yaguchi T."/>
        </authorList>
    </citation>
    <scope>NUCLEOTIDE SEQUENCE [LARGE SCALE GENOMIC DNA]</scope>
    <source>
        <strain evidence="3 6">IFM 60648</strain>
    </source>
</reference>
<proteinExistence type="predicted"/>
<dbReference type="PANTHER" id="PTHR40370">
    <property type="entry name" value="EXPRESSED PROTEIN"/>
    <property type="match status" value="1"/>
</dbReference>
<feature type="domain" description="DUF3074" evidence="1">
    <location>
        <begin position="102"/>
        <end position="311"/>
    </location>
</feature>
<organism evidence="2 5">
    <name type="scientific">Aspergillus lentulus</name>
    <dbReference type="NCBI Taxonomy" id="293939"/>
    <lineage>
        <taxon>Eukaryota</taxon>
        <taxon>Fungi</taxon>
        <taxon>Dikarya</taxon>
        <taxon>Ascomycota</taxon>
        <taxon>Pezizomycotina</taxon>
        <taxon>Eurotiomycetes</taxon>
        <taxon>Eurotiomycetidae</taxon>
        <taxon>Eurotiales</taxon>
        <taxon>Aspergillaceae</taxon>
        <taxon>Aspergillus</taxon>
        <taxon>Aspergillus subgen. Fumigati</taxon>
    </lineage>
</organism>
<dbReference type="EMBL" id="BCLY01000005">
    <property type="protein sequence ID" value="GAQ05644.1"/>
    <property type="molecule type" value="Genomic_DNA"/>
</dbReference>
<dbReference type="PANTHER" id="PTHR40370:SF1">
    <property type="entry name" value="DUF3074 DOMAIN-CONTAINING PROTEIN"/>
    <property type="match status" value="1"/>
</dbReference>
<dbReference type="Pfam" id="PF11274">
    <property type="entry name" value="DUF3074"/>
    <property type="match status" value="1"/>
</dbReference>
<accession>A0AAN4T988</accession>
<protein>
    <recommendedName>
        <fullName evidence="1">DUF3074 domain-containing protein</fullName>
    </recommendedName>
</protein>
<comment type="caution">
    <text evidence="2">The sequence shown here is derived from an EMBL/GenBank/DDBJ whole genome shotgun (WGS) entry which is preliminary data.</text>
</comment>
<evidence type="ECO:0000313" key="5">
    <source>
        <dbReference type="Proteomes" id="UP000051487"/>
    </source>
</evidence>
<reference evidence="4" key="4">
    <citation type="submission" date="2020-04" db="EMBL/GenBank/DDBJ databases">
        <authorList>
            <person name="Santos R.A.C."/>
            <person name="Steenwyk J.L."/>
            <person name="Rivero-Menendez O."/>
            <person name="Mead M.E."/>
            <person name="Silva L.P."/>
            <person name="Bastos R.W."/>
            <person name="Alastruey-Izquierdo A."/>
            <person name="Goldman G.H."/>
            <person name="Rokas A."/>
        </authorList>
    </citation>
    <scope>NUCLEOTIDE SEQUENCE</scope>
    <source>
        <strain evidence="4">CNM-CM8927</strain>
    </source>
</reference>